<accession>A0A5C6U029</accession>
<comment type="caution">
    <text evidence="2">The sequence shown here is derived from an EMBL/GenBank/DDBJ whole genome shotgun (WGS) entry which is preliminary data.</text>
</comment>
<dbReference type="Gene3D" id="1.10.10.10">
    <property type="entry name" value="Winged helix-like DNA-binding domain superfamily/Winged helix DNA-binding domain"/>
    <property type="match status" value="1"/>
</dbReference>
<name>A0A5C6U029_9BURK</name>
<organism evidence="2 3">
    <name type="scientific">Piscinibacter aquaticus</name>
    <dbReference type="NCBI Taxonomy" id="392597"/>
    <lineage>
        <taxon>Bacteria</taxon>
        <taxon>Pseudomonadati</taxon>
        <taxon>Pseudomonadota</taxon>
        <taxon>Betaproteobacteria</taxon>
        <taxon>Burkholderiales</taxon>
        <taxon>Sphaerotilaceae</taxon>
        <taxon>Piscinibacter</taxon>
    </lineage>
</organism>
<evidence type="ECO:0000256" key="1">
    <source>
        <dbReference type="SAM" id="MobiDB-lite"/>
    </source>
</evidence>
<dbReference type="InterPro" id="IPR007367">
    <property type="entry name" value="DUF433"/>
</dbReference>
<reference evidence="2 3" key="1">
    <citation type="submission" date="2019-08" db="EMBL/GenBank/DDBJ databases">
        <authorList>
            <person name="Khan S.A."/>
            <person name="Jeon C.O."/>
            <person name="Jeong S.E."/>
        </authorList>
    </citation>
    <scope>NUCLEOTIDE SEQUENCE [LARGE SCALE GENOMIC DNA]</scope>
    <source>
        <strain evidence="3">IMCC1728</strain>
    </source>
</reference>
<dbReference type="EMBL" id="VOPW01000001">
    <property type="protein sequence ID" value="TXC66069.1"/>
    <property type="molecule type" value="Genomic_DNA"/>
</dbReference>
<evidence type="ECO:0000313" key="3">
    <source>
        <dbReference type="Proteomes" id="UP000321832"/>
    </source>
</evidence>
<proteinExistence type="predicted"/>
<dbReference type="SUPFAM" id="SSF46689">
    <property type="entry name" value="Homeodomain-like"/>
    <property type="match status" value="1"/>
</dbReference>
<dbReference type="InterPro" id="IPR009057">
    <property type="entry name" value="Homeodomain-like_sf"/>
</dbReference>
<keyword evidence="3" id="KW-1185">Reference proteome</keyword>
<dbReference type="Pfam" id="PF04255">
    <property type="entry name" value="DUF433"/>
    <property type="match status" value="1"/>
</dbReference>
<gene>
    <name evidence="2" type="ORF">FSC37_09480</name>
</gene>
<protein>
    <submittedName>
        <fullName evidence="2">DUF433 domain-containing protein</fullName>
    </submittedName>
</protein>
<feature type="region of interest" description="Disordered" evidence="1">
    <location>
        <begin position="46"/>
        <end position="108"/>
    </location>
</feature>
<evidence type="ECO:0000313" key="2">
    <source>
        <dbReference type="EMBL" id="TXC66069.1"/>
    </source>
</evidence>
<dbReference type="Proteomes" id="UP000321832">
    <property type="component" value="Unassembled WGS sequence"/>
</dbReference>
<dbReference type="AlphaFoldDB" id="A0A5C6U029"/>
<dbReference type="InterPro" id="IPR036388">
    <property type="entry name" value="WH-like_DNA-bd_sf"/>
</dbReference>
<sequence length="140" mass="15168">MKEPLLPAIHADPGVMRGVPVFAGSRLPIRTLLACVDAGEDWERPVKSWPFLTPPTSRRRAATWTSTRAAGDPSPMEEPLNTGSARHSPEPLAAHAPRHARGEDLQLNRPGLYGGPAPTRCRWCTSGCRACCTPVRHSTS</sequence>